<dbReference type="RefSeq" id="WP_167976621.1">
    <property type="nucleotide sequence ID" value="NZ_VSRL01000102.1"/>
</dbReference>
<evidence type="ECO:0000256" key="1">
    <source>
        <dbReference type="SAM" id="Phobius"/>
    </source>
</evidence>
<keyword evidence="1" id="KW-0812">Transmembrane</keyword>
<feature type="transmembrane region" description="Helical" evidence="1">
    <location>
        <begin position="6"/>
        <end position="25"/>
    </location>
</feature>
<name>A0ABX1FLU6_9PSEU</name>
<dbReference type="Proteomes" id="UP001515943">
    <property type="component" value="Unassembled WGS sequence"/>
</dbReference>
<keyword evidence="1" id="KW-0472">Membrane</keyword>
<keyword evidence="1" id="KW-1133">Transmembrane helix</keyword>
<dbReference type="EMBL" id="VSRL01000102">
    <property type="protein sequence ID" value="NKE59964.1"/>
    <property type="molecule type" value="Genomic_DNA"/>
</dbReference>
<evidence type="ECO:0008006" key="4">
    <source>
        <dbReference type="Google" id="ProtNLM"/>
    </source>
</evidence>
<reference evidence="2 3" key="1">
    <citation type="submission" date="2019-08" db="EMBL/GenBank/DDBJ databases">
        <title>Lentzea from Indian Himalayas.</title>
        <authorList>
            <person name="Mandal S."/>
            <person name="Mallick Gupta A."/>
            <person name="Maiti P.K."/>
            <person name="Sarkar J."/>
            <person name="Mandal S."/>
        </authorList>
    </citation>
    <scope>NUCLEOTIDE SEQUENCE [LARGE SCALE GENOMIC DNA]</scope>
    <source>
        <strain evidence="2 3">PSKA42</strain>
    </source>
</reference>
<gene>
    <name evidence="2" type="ORF">FXN61_25455</name>
</gene>
<evidence type="ECO:0000313" key="3">
    <source>
        <dbReference type="Proteomes" id="UP001515943"/>
    </source>
</evidence>
<keyword evidence="3" id="KW-1185">Reference proteome</keyword>
<protein>
    <recommendedName>
        <fullName evidence="4">LemA protein</fullName>
    </recommendedName>
</protein>
<organism evidence="2 3">
    <name type="scientific">Lentzea indica</name>
    <dbReference type="NCBI Taxonomy" id="2604800"/>
    <lineage>
        <taxon>Bacteria</taxon>
        <taxon>Bacillati</taxon>
        <taxon>Actinomycetota</taxon>
        <taxon>Actinomycetes</taxon>
        <taxon>Pseudonocardiales</taxon>
        <taxon>Pseudonocardiaceae</taxon>
        <taxon>Lentzea</taxon>
    </lineage>
</organism>
<proteinExistence type="predicted"/>
<sequence>MGLVQVSITATATMLAVLIGGWLTLRAQDRLWRRDQDRQWRDIRLNTYTEFINAFREYVAFLLQADAHISAVPRPRAPGDAMPFFDETGTKYKERLESAKTSLRLVTEQAGLIRASSAMVHQARKLAASRATRSVDELPSAEFDALWAHEREFITHARTELGLSNALLLAGRDTPSRFPASDVLVKPANDVRREDV</sequence>
<evidence type="ECO:0000313" key="2">
    <source>
        <dbReference type="EMBL" id="NKE59964.1"/>
    </source>
</evidence>
<accession>A0ABX1FLU6</accession>
<comment type="caution">
    <text evidence="2">The sequence shown here is derived from an EMBL/GenBank/DDBJ whole genome shotgun (WGS) entry which is preliminary data.</text>
</comment>